<dbReference type="GO" id="GO:0016787">
    <property type="term" value="F:hydrolase activity"/>
    <property type="evidence" value="ECO:0007669"/>
    <property type="project" value="UniProtKB-KW"/>
</dbReference>
<protein>
    <submittedName>
        <fullName evidence="4">DEAD/DEAH box helicase</fullName>
        <ecNumber evidence="4">3.6.4.-</ecNumber>
    </submittedName>
</protein>
<dbReference type="Pfam" id="PF00271">
    <property type="entry name" value="Helicase_C"/>
    <property type="match status" value="1"/>
</dbReference>
<dbReference type="PROSITE" id="PS51194">
    <property type="entry name" value="HELICASE_CTER"/>
    <property type="match status" value="1"/>
</dbReference>
<evidence type="ECO:0000256" key="1">
    <source>
        <dbReference type="ARBA" id="ARBA00022801"/>
    </source>
</evidence>
<dbReference type="InterPro" id="IPR049730">
    <property type="entry name" value="SNF2/RAD54-like_C"/>
</dbReference>
<feature type="domain" description="Helicase C-terminal" evidence="3">
    <location>
        <begin position="361"/>
        <end position="528"/>
    </location>
</feature>
<dbReference type="RefSeq" id="WP_381167960.1">
    <property type="nucleotide sequence ID" value="NZ_JBHSFK010000002.1"/>
</dbReference>
<evidence type="ECO:0000313" key="5">
    <source>
        <dbReference type="Proteomes" id="UP001595839"/>
    </source>
</evidence>
<gene>
    <name evidence="4" type="ORF">ACFPIH_03270</name>
</gene>
<keyword evidence="4" id="KW-0347">Helicase</keyword>
<dbReference type="Gene3D" id="3.40.50.10810">
    <property type="entry name" value="Tandem AAA-ATPase domain"/>
    <property type="match status" value="1"/>
</dbReference>
<dbReference type="InterPro" id="IPR027417">
    <property type="entry name" value="P-loop_NTPase"/>
</dbReference>
<dbReference type="Pfam" id="PF00176">
    <property type="entry name" value="SNF2-rel_dom"/>
    <property type="match status" value="1"/>
</dbReference>
<dbReference type="InterPro" id="IPR014001">
    <property type="entry name" value="Helicase_ATP-bd"/>
</dbReference>
<organism evidence="4 5">
    <name type="scientific">Streptomyces vulcanius</name>
    <dbReference type="NCBI Taxonomy" id="1441876"/>
    <lineage>
        <taxon>Bacteria</taxon>
        <taxon>Bacillati</taxon>
        <taxon>Actinomycetota</taxon>
        <taxon>Actinomycetes</taxon>
        <taxon>Kitasatosporales</taxon>
        <taxon>Streptomycetaceae</taxon>
        <taxon>Streptomyces</taxon>
    </lineage>
</organism>
<dbReference type="InterPro" id="IPR001650">
    <property type="entry name" value="Helicase_C-like"/>
</dbReference>
<keyword evidence="4" id="KW-0067">ATP-binding</keyword>
<evidence type="ECO:0000313" key="4">
    <source>
        <dbReference type="EMBL" id="MFC4498552.1"/>
    </source>
</evidence>
<evidence type="ECO:0000259" key="2">
    <source>
        <dbReference type="PROSITE" id="PS51192"/>
    </source>
</evidence>
<dbReference type="EMBL" id="JBHSFK010000002">
    <property type="protein sequence ID" value="MFC4498552.1"/>
    <property type="molecule type" value="Genomic_DNA"/>
</dbReference>
<accession>A0ABV9AH16</accession>
<dbReference type="PANTHER" id="PTHR10799">
    <property type="entry name" value="SNF2/RAD54 HELICASE FAMILY"/>
    <property type="match status" value="1"/>
</dbReference>
<dbReference type="EC" id="3.6.4.-" evidence="4"/>
<dbReference type="SMART" id="SM00487">
    <property type="entry name" value="DEXDc"/>
    <property type="match status" value="1"/>
</dbReference>
<dbReference type="GO" id="GO:0004386">
    <property type="term" value="F:helicase activity"/>
    <property type="evidence" value="ECO:0007669"/>
    <property type="project" value="UniProtKB-KW"/>
</dbReference>
<dbReference type="InterPro" id="IPR000330">
    <property type="entry name" value="SNF2_N"/>
</dbReference>
<keyword evidence="5" id="KW-1185">Reference proteome</keyword>
<keyword evidence="4" id="KW-0547">Nucleotide-binding</keyword>
<name>A0ABV9AH16_9ACTN</name>
<proteinExistence type="predicted"/>
<dbReference type="Gene3D" id="3.40.50.300">
    <property type="entry name" value="P-loop containing nucleotide triphosphate hydrolases"/>
    <property type="match status" value="1"/>
</dbReference>
<dbReference type="SMART" id="SM00490">
    <property type="entry name" value="HELICc"/>
    <property type="match status" value="1"/>
</dbReference>
<dbReference type="InterPro" id="IPR038718">
    <property type="entry name" value="SNF2-like_sf"/>
</dbReference>
<evidence type="ECO:0000259" key="3">
    <source>
        <dbReference type="PROSITE" id="PS51194"/>
    </source>
</evidence>
<keyword evidence="1 4" id="KW-0378">Hydrolase</keyword>
<sequence length="528" mass="58621">MFTGELFPYQYEAVDRVLSDRRILVAYSMGTGKTVLTIAALEELFGRGDIRQCVIMVPSSLKWQWAQALARFTDTPTRTITLRGMDLVVPTEDVCAVINGTPKQRRRQWQTAHHADYVIVSYGSVLHDWKELCALPADALVLDEASAIKNFSAQTTKRVKKLRPPIRIALTGTPVENRPEEVFSIMEWVNTQILGRWDLFEKSYINRNFFGGVSSYKNLGLLHKNLSRAMIRKSRLDPEVAKYLPAVTETTRHVQLDKTTRSIYKAILADLQAAMDELAEAGGDFDLAAYYAGIKPDGAFGAQGKLMARLQAARLLLDHPQLLMDSAVAFHEGTGGSQYAAEFAAGRYDLPDLHAAPKLAVLDDLVGTMLAEPGTKAAIFTDYRKMLPYLSERLDKHGGMVLFHGQLNSDEKAAVLARFKTDPECRLFISTNAGGYGLDLPEAQYLVNYDLPYSNGVLSQRNTRHVRASSKFDRVHVTNLVVEETIEERVQATLALRQKLSQAVVDGTGAGALDMDIESLAEHIENVG</sequence>
<dbReference type="SUPFAM" id="SSF52540">
    <property type="entry name" value="P-loop containing nucleoside triphosphate hydrolases"/>
    <property type="match status" value="2"/>
</dbReference>
<dbReference type="CDD" id="cd18793">
    <property type="entry name" value="SF2_C_SNF"/>
    <property type="match status" value="1"/>
</dbReference>
<feature type="domain" description="Helicase ATP-binding" evidence="2">
    <location>
        <begin position="14"/>
        <end position="192"/>
    </location>
</feature>
<dbReference type="PROSITE" id="PS51192">
    <property type="entry name" value="HELICASE_ATP_BIND_1"/>
    <property type="match status" value="1"/>
</dbReference>
<dbReference type="Proteomes" id="UP001595839">
    <property type="component" value="Unassembled WGS sequence"/>
</dbReference>
<reference evidence="5" key="1">
    <citation type="journal article" date="2019" name="Int. J. Syst. Evol. Microbiol.">
        <title>The Global Catalogue of Microorganisms (GCM) 10K type strain sequencing project: providing services to taxonomists for standard genome sequencing and annotation.</title>
        <authorList>
            <consortium name="The Broad Institute Genomics Platform"/>
            <consortium name="The Broad Institute Genome Sequencing Center for Infectious Disease"/>
            <person name="Wu L."/>
            <person name="Ma J."/>
        </authorList>
    </citation>
    <scope>NUCLEOTIDE SEQUENCE [LARGE SCALE GENOMIC DNA]</scope>
    <source>
        <strain evidence="5">CGMCC 4.7177</strain>
    </source>
</reference>
<comment type="caution">
    <text evidence="4">The sequence shown here is derived from an EMBL/GenBank/DDBJ whole genome shotgun (WGS) entry which is preliminary data.</text>
</comment>